<keyword evidence="3" id="KW-1185">Reference proteome</keyword>
<gene>
    <name evidence="2" type="ORF">EV192_113265</name>
</gene>
<dbReference type="InterPro" id="IPR029032">
    <property type="entry name" value="AhpD-like"/>
</dbReference>
<comment type="caution">
    <text evidence="2">The sequence shown here is derived from an EMBL/GenBank/DDBJ whole genome shotgun (WGS) entry which is preliminary data.</text>
</comment>
<dbReference type="Proteomes" id="UP000295680">
    <property type="component" value="Unassembled WGS sequence"/>
</dbReference>
<evidence type="ECO:0000313" key="2">
    <source>
        <dbReference type="EMBL" id="TCO50884.1"/>
    </source>
</evidence>
<proteinExistence type="predicted"/>
<dbReference type="InterPro" id="IPR003779">
    <property type="entry name" value="CMD-like"/>
</dbReference>
<dbReference type="Gene3D" id="1.20.1290.10">
    <property type="entry name" value="AhpD-like"/>
    <property type="match status" value="1"/>
</dbReference>
<dbReference type="SUPFAM" id="SSF69118">
    <property type="entry name" value="AhpD-like"/>
    <property type="match status" value="1"/>
</dbReference>
<dbReference type="EMBL" id="SLWS01000013">
    <property type="protein sequence ID" value="TCO50884.1"/>
    <property type="molecule type" value="Genomic_DNA"/>
</dbReference>
<keyword evidence="2" id="KW-0575">Peroxidase</keyword>
<dbReference type="GO" id="GO:0051920">
    <property type="term" value="F:peroxiredoxin activity"/>
    <property type="evidence" value="ECO:0007669"/>
    <property type="project" value="InterPro"/>
</dbReference>
<reference evidence="2 3" key="1">
    <citation type="submission" date="2019-03" db="EMBL/GenBank/DDBJ databases">
        <title>Genomic Encyclopedia of Type Strains, Phase IV (KMG-IV): sequencing the most valuable type-strain genomes for metagenomic binning, comparative biology and taxonomic classification.</title>
        <authorList>
            <person name="Goeker M."/>
        </authorList>
    </citation>
    <scope>NUCLEOTIDE SEQUENCE [LARGE SCALE GENOMIC DNA]</scope>
    <source>
        <strain evidence="2 3">DSM 45934</strain>
    </source>
</reference>
<dbReference type="PANTHER" id="PTHR34846">
    <property type="entry name" value="4-CARBOXYMUCONOLACTONE DECARBOXYLASE FAMILY PROTEIN (AFU_ORTHOLOGUE AFUA_6G11590)"/>
    <property type="match status" value="1"/>
</dbReference>
<protein>
    <submittedName>
        <fullName evidence="2">AhpD family alkylhydroperoxidase</fullName>
    </submittedName>
</protein>
<evidence type="ECO:0000313" key="3">
    <source>
        <dbReference type="Proteomes" id="UP000295680"/>
    </source>
</evidence>
<dbReference type="Pfam" id="PF02627">
    <property type="entry name" value="CMD"/>
    <property type="match status" value="1"/>
</dbReference>
<keyword evidence="2" id="KW-0560">Oxidoreductase</keyword>
<dbReference type="OrthoDB" id="657225at2"/>
<feature type="domain" description="Carboxymuconolactone decarboxylase-like" evidence="1">
    <location>
        <begin position="57"/>
        <end position="124"/>
    </location>
</feature>
<name>A0A4R2IZ23_9PSEU</name>
<dbReference type="PANTHER" id="PTHR34846:SF10">
    <property type="entry name" value="CYTOPLASMIC PROTEIN"/>
    <property type="match status" value="1"/>
</dbReference>
<organism evidence="2 3">
    <name type="scientific">Actinocrispum wychmicini</name>
    <dbReference type="NCBI Taxonomy" id="1213861"/>
    <lineage>
        <taxon>Bacteria</taxon>
        <taxon>Bacillati</taxon>
        <taxon>Actinomycetota</taxon>
        <taxon>Actinomycetes</taxon>
        <taxon>Pseudonocardiales</taxon>
        <taxon>Pseudonocardiaceae</taxon>
        <taxon>Actinocrispum</taxon>
    </lineage>
</organism>
<accession>A0A4R2IZ23</accession>
<evidence type="ECO:0000259" key="1">
    <source>
        <dbReference type="Pfam" id="PF02627"/>
    </source>
</evidence>
<dbReference type="AlphaFoldDB" id="A0A4R2IZ23"/>
<dbReference type="RefSeq" id="WP_132124820.1">
    <property type="nucleotide sequence ID" value="NZ_SLWS01000013.1"/>
</dbReference>
<sequence length="192" mass="21020">MPRIPAVESKKAGLIGRFMYRYARKRYGAVPDPLAVTRHHRGLSFAGGLHELLAERASKTLPASVRELAVYRAAVQLGCSWCIDFGTMLQRLDGLDIDRLKDIDSYATSPKYTEQERLAIAYADAMTATPIQVTDEQVAQLVAEFGEKGVVELTYQIGLENMRARTNSALGIAEQGFTSGDACLIPQGKARG</sequence>